<keyword evidence="4 8" id="KW-0812">Transmembrane</keyword>
<keyword evidence="6 8" id="KW-0472">Membrane</keyword>
<keyword evidence="3" id="KW-0813">Transport</keyword>
<dbReference type="Pfam" id="PF04142">
    <property type="entry name" value="Nuc_sug_transp"/>
    <property type="match status" value="1"/>
</dbReference>
<feature type="transmembrane region" description="Helical" evidence="8">
    <location>
        <begin position="133"/>
        <end position="154"/>
    </location>
</feature>
<dbReference type="GO" id="GO:0015165">
    <property type="term" value="F:pyrimidine nucleotide-sugar transmembrane transporter activity"/>
    <property type="evidence" value="ECO:0007669"/>
    <property type="project" value="InterPro"/>
</dbReference>
<evidence type="ECO:0000256" key="3">
    <source>
        <dbReference type="ARBA" id="ARBA00022597"/>
    </source>
</evidence>
<organism evidence="9 10">
    <name type="scientific">Owenia fusiformis</name>
    <name type="common">Polychaete worm</name>
    <dbReference type="NCBI Taxonomy" id="6347"/>
    <lineage>
        <taxon>Eukaryota</taxon>
        <taxon>Metazoa</taxon>
        <taxon>Spiralia</taxon>
        <taxon>Lophotrochozoa</taxon>
        <taxon>Annelida</taxon>
        <taxon>Polychaeta</taxon>
        <taxon>Sedentaria</taxon>
        <taxon>Canalipalpata</taxon>
        <taxon>Sabellida</taxon>
        <taxon>Oweniida</taxon>
        <taxon>Oweniidae</taxon>
        <taxon>Owenia</taxon>
    </lineage>
</organism>
<proteinExistence type="inferred from homology"/>
<keyword evidence="5 8" id="KW-1133">Transmembrane helix</keyword>
<dbReference type="PANTHER" id="PTHR10231">
    <property type="entry name" value="NUCLEOTIDE-SUGAR TRANSMEMBRANE TRANSPORTER"/>
    <property type="match status" value="1"/>
</dbReference>
<keyword evidence="3" id="KW-0762">Sugar transport</keyword>
<comment type="similarity">
    <text evidence="2">Belongs to the nucleotide-sugar transporter family. SLC35A subfamily.</text>
</comment>
<feature type="transmembrane region" description="Helical" evidence="8">
    <location>
        <begin position="109"/>
        <end position="127"/>
    </location>
</feature>
<evidence type="ECO:0000313" key="9">
    <source>
        <dbReference type="EMBL" id="CAH1782776.1"/>
    </source>
</evidence>
<evidence type="ECO:0000256" key="5">
    <source>
        <dbReference type="ARBA" id="ARBA00022989"/>
    </source>
</evidence>
<feature type="transmembrane region" description="Helical" evidence="8">
    <location>
        <begin position="229"/>
        <end position="245"/>
    </location>
</feature>
<feature type="transmembrane region" description="Helical" evidence="8">
    <location>
        <begin position="318"/>
        <end position="336"/>
    </location>
</feature>
<evidence type="ECO:0000256" key="4">
    <source>
        <dbReference type="ARBA" id="ARBA00022692"/>
    </source>
</evidence>
<keyword evidence="10" id="KW-1185">Reference proteome</keyword>
<protein>
    <submittedName>
        <fullName evidence="9">Uncharacterized protein</fullName>
    </submittedName>
</protein>
<feature type="transmembrane region" description="Helical" evidence="8">
    <location>
        <begin position="161"/>
        <end position="177"/>
    </location>
</feature>
<accession>A0A8S4NPD5</accession>
<evidence type="ECO:0000256" key="2">
    <source>
        <dbReference type="ARBA" id="ARBA00009976"/>
    </source>
</evidence>
<dbReference type="EMBL" id="CAIIXF020000005">
    <property type="protein sequence ID" value="CAH1782776.1"/>
    <property type="molecule type" value="Genomic_DNA"/>
</dbReference>
<dbReference type="GO" id="GO:0000139">
    <property type="term" value="C:Golgi membrane"/>
    <property type="evidence" value="ECO:0007669"/>
    <property type="project" value="InterPro"/>
</dbReference>
<dbReference type="SUPFAM" id="SSF103481">
    <property type="entry name" value="Multidrug resistance efflux transporter EmrE"/>
    <property type="match status" value="1"/>
</dbReference>
<dbReference type="Proteomes" id="UP000749559">
    <property type="component" value="Unassembled WGS sequence"/>
</dbReference>
<comment type="caution">
    <text evidence="9">The sequence shown here is derived from an EMBL/GenBank/DDBJ whole genome shotgun (WGS) entry which is preliminary data.</text>
</comment>
<feature type="compositionally biased region" description="Basic and acidic residues" evidence="7">
    <location>
        <begin position="15"/>
        <end position="26"/>
    </location>
</feature>
<dbReference type="InterPro" id="IPR037185">
    <property type="entry name" value="EmrE-like"/>
</dbReference>
<evidence type="ECO:0000256" key="8">
    <source>
        <dbReference type="SAM" id="Phobius"/>
    </source>
</evidence>
<feature type="region of interest" description="Disordered" evidence="7">
    <location>
        <begin position="1"/>
        <end position="27"/>
    </location>
</feature>
<dbReference type="AlphaFoldDB" id="A0A8S4NPD5"/>
<name>A0A8S4NPD5_OWEFU</name>
<feature type="transmembrane region" description="Helical" evidence="8">
    <location>
        <begin position="265"/>
        <end position="285"/>
    </location>
</feature>
<feature type="transmembrane region" description="Helical" evidence="8">
    <location>
        <begin position="292"/>
        <end position="312"/>
    </location>
</feature>
<feature type="transmembrane region" description="Helical" evidence="8">
    <location>
        <begin position="197"/>
        <end position="217"/>
    </location>
</feature>
<dbReference type="InterPro" id="IPR007271">
    <property type="entry name" value="Nuc_sug_transpt"/>
</dbReference>
<reference evidence="9" key="1">
    <citation type="submission" date="2022-03" db="EMBL/GenBank/DDBJ databases">
        <authorList>
            <person name="Martin C."/>
        </authorList>
    </citation>
    <scope>NUCLEOTIDE SEQUENCE</scope>
</reference>
<gene>
    <name evidence="9" type="ORF">OFUS_LOCUS9187</name>
</gene>
<sequence length="343" mass="38560">MSKSDSEIEINAASDVEKDAKAESKAETTNPLDRAKISKVEAVSMIFIFILIDVGKQTSSYAVKYYNNGKYPIPQTMIVAVTEYLKLSLVFGKLVYDGVLSDVKLSLKFAIPSIIYAVNNNIYYFAFYYTTPAVWNILTQFRIILTAVVYRVIFKREVTRLQWGALMLLIFGIVLTQRTSSDHGDEGGNLLKPQALILALVVCGLSVVGSVYMEYLFKNDKRTFFEQQLQLYIFGSMAASIFYFGEIKSTPSWEQWQEVPVTAIGWLILCIFLSGIIGISVALIVKKLDNIVKIYTQALSNMATTIISAILFPDHLKLNVTFAVALVAVFTAIHLYERKHIRC</sequence>
<dbReference type="OrthoDB" id="419167at2759"/>
<evidence type="ECO:0000313" key="10">
    <source>
        <dbReference type="Proteomes" id="UP000749559"/>
    </source>
</evidence>
<comment type="subcellular location">
    <subcellularLocation>
        <location evidence="1">Membrane</location>
        <topology evidence="1">Multi-pass membrane protein</topology>
    </subcellularLocation>
</comment>
<dbReference type="NCBIfam" id="TIGR00803">
    <property type="entry name" value="nst"/>
    <property type="match status" value="1"/>
</dbReference>
<evidence type="ECO:0000256" key="1">
    <source>
        <dbReference type="ARBA" id="ARBA00004141"/>
    </source>
</evidence>
<evidence type="ECO:0000256" key="7">
    <source>
        <dbReference type="SAM" id="MobiDB-lite"/>
    </source>
</evidence>
<evidence type="ECO:0000256" key="6">
    <source>
        <dbReference type="ARBA" id="ARBA00023136"/>
    </source>
</evidence>